<dbReference type="EMBL" id="CP019384">
    <property type="protein sequence ID" value="QAT16886.1"/>
    <property type="molecule type" value="Genomic_DNA"/>
</dbReference>
<evidence type="ECO:0000313" key="2">
    <source>
        <dbReference type="EMBL" id="QAT16886.1"/>
    </source>
</evidence>
<organism evidence="2 3">
    <name type="scientific">Velamenicoccus archaeovorus</name>
    <dbReference type="NCBI Taxonomy" id="1930593"/>
    <lineage>
        <taxon>Bacteria</taxon>
        <taxon>Pseudomonadati</taxon>
        <taxon>Candidatus Omnitrophota</taxon>
        <taxon>Candidatus Velamenicoccus</taxon>
    </lineage>
</organism>
<reference evidence="2 3" key="1">
    <citation type="submission" date="2017-01" db="EMBL/GenBank/DDBJ databases">
        <title>First insights into the biology of 'candidatus Vampirococcus archaeovorus'.</title>
        <authorList>
            <person name="Kizina J."/>
            <person name="Jordan S."/>
            <person name="Stueber K."/>
            <person name="Reinhardt R."/>
            <person name="Harder J."/>
        </authorList>
    </citation>
    <scope>NUCLEOTIDE SEQUENCE [LARGE SCALE GENOMIC DNA]</scope>
    <source>
        <strain evidence="2 3">LiM</strain>
    </source>
</reference>
<protein>
    <submittedName>
        <fullName evidence="2">Uncharacterized protein</fullName>
    </submittedName>
</protein>
<dbReference type="KEGG" id="vai:BU251_03630"/>
<evidence type="ECO:0000313" key="3">
    <source>
        <dbReference type="Proteomes" id="UP000287243"/>
    </source>
</evidence>
<feature type="transmembrane region" description="Helical" evidence="1">
    <location>
        <begin position="25"/>
        <end position="47"/>
    </location>
</feature>
<gene>
    <name evidence="2" type="ORF">BU251_03630</name>
</gene>
<evidence type="ECO:0000256" key="1">
    <source>
        <dbReference type="SAM" id="Phobius"/>
    </source>
</evidence>
<dbReference type="Proteomes" id="UP000287243">
    <property type="component" value="Chromosome"/>
</dbReference>
<keyword evidence="1" id="KW-1133">Transmembrane helix</keyword>
<dbReference type="RefSeq" id="WP_128699526.1">
    <property type="nucleotide sequence ID" value="NZ_CP019384.1"/>
</dbReference>
<keyword evidence="3" id="KW-1185">Reference proteome</keyword>
<keyword evidence="1" id="KW-0812">Transmembrane</keyword>
<proteinExistence type="predicted"/>
<dbReference type="AlphaFoldDB" id="A0A410P400"/>
<sequence>MTEIKSRNYRKSRAKNALRKTSKKILQMGIVVIIGEYLLLNVIQLSLSEPNPLFFYRSVPNRIVNLAVGEKPILRVAQAYDSIKNNMEFDKIIQNQFPAQIKGSRPDFRTTDLQDQEGAKVGYVVKF</sequence>
<keyword evidence="1" id="KW-0472">Membrane</keyword>
<accession>A0A410P400</accession>
<name>A0A410P400_VELA1</name>